<dbReference type="NCBIfam" id="NF001030">
    <property type="entry name" value="PRK00110.1"/>
    <property type="match status" value="1"/>
</dbReference>
<feature type="domain" description="TACO1/YebC-like second and third" evidence="8">
    <location>
        <begin position="158"/>
        <end position="312"/>
    </location>
</feature>
<evidence type="ECO:0000313" key="11">
    <source>
        <dbReference type="Proteomes" id="UP000661507"/>
    </source>
</evidence>
<sequence>MGRKSGPIRGPGARADSVRAETPERVKMPGTERLEQAALMHVNAACGSPCLASAPAGRYKRPPIHQCHEFERGTVMAGHSHAKNVMHRKAAQGAKRAQAFGKLIREITISAKMGMPDPAMNPRLRAAVKAALVANMTRDTIDRAIKRASTAGQGEDWQEVRYEGYGPYGIAIIVEALTDNRNRTGGDLRSIFNKGGGALGESNSVAFQFDRKGVLRYKPDVASADAMLEAAIEAGAEDVESDEDGHEVSCTVEDFAAVRDALEARFGEAEAAKLEWWPSTTIDLDEEKARDILKLIDALDDNDDVQNVYANFEVDAAAAERLSAA</sequence>
<dbReference type="InterPro" id="IPR029072">
    <property type="entry name" value="YebC-like"/>
</dbReference>
<dbReference type="Gene3D" id="3.30.70.980">
    <property type="match status" value="2"/>
</dbReference>
<dbReference type="InterPro" id="IPR048300">
    <property type="entry name" value="TACO1_YebC-like_2nd/3rd_dom"/>
</dbReference>
<keyword evidence="3 6" id="KW-0805">Transcription regulation</keyword>
<comment type="similarity">
    <text evidence="1 6">Belongs to the TACO1 family.</text>
</comment>
<dbReference type="FunFam" id="1.10.10.200:FF:000002">
    <property type="entry name" value="Probable transcriptional regulatory protein CLM62_37755"/>
    <property type="match status" value="1"/>
</dbReference>
<dbReference type="EMBL" id="BMKW01000010">
    <property type="protein sequence ID" value="GGJ29967.1"/>
    <property type="molecule type" value="Genomic_DNA"/>
</dbReference>
<keyword evidence="11" id="KW-1185">Reference proteome</keyword>
<reference evidence="10" key="2">
    <citation type="submission" date="2020-09" db="EMBL/GenBank/DDBJ databases">
        <authorList>
            <person name="Sun Q."/>
            <person name="Zhou Y."/>
        </authorList>
    </citation>
    <scope>NUCLEOTIDE SEQUENCE</scope>
    <source>
        <strain evidence="10">CGMCC 1.3617</strain>
    </source>
</reference>
<evidence type="ECO:0000256" key="6">
    <source>
        <dbReference type="HAMAP-Rule" id="MF_00693"/>
    </source>
</evidence>
<evidence type="ECO:0000313" key="10">
    <source>
        <dbReference type="EMBL" id="GGJ29967.1"/>
    </source>
</evidence>
<dbReference type="GO" id="GO:0003677">
    <property type="term" value="F:DNA binding"/>
    <property type="evidence" value="ECO:0007669"/>
    <property type="project" value="UniProtKB-UniRule"/>
</dbReference>
<dbReference type="SUPFAM" id="SSF75625">
    <property type="entry name" value="YebC-like"/>
    <property type="match status" value="1"/>
</dbReference>
<dbReference type="GO" id="GO:0005829">
    <property type="term" value="C:cytosol"/>
    <property type="evidence" value="ECO:0007669"/>
    <property type="project" value="TreeGrafter"/>
</dbReference>
<accession>A0A917KVI4</accession>
<organism evidence="10 11">
    <name type="scientific">Neoroseomonas lacus</name>
    <dbReference type="NCBI Taxonomy" id="287609"/>
    <lineage>
        <taxon>Bacteria</taxon>
        <taxon>Pseudomonadati</taxon>
        <taxon>Pseudomonadota</taxon>
        <taxon>Alphaproteobacteria</taxon>
        <taxon>Acetobacterales</taxon>
        <taxon>Acetobacteraceae</taxon>
        <taxon>Neoroseomonas</taxon>
    </lineage>
</organism>
<comment type="caution">
    <text evidence="10">The sequence shown here is derived from an EMBL/GenBank/DDBJ whole genome shotgun (WGS) entry which is preliminary data.</text>
</comment>
<dbReference type="InterPro" id="IPR017856">
    <property type="entry name" value="Integrase-like_N"/>
</dbReference>
<dbReference type="NCBIfam" id="NF009044">
    <property type="entry name" value="PRK12378.1"/>
    <property type="match status" value="1"/>
</dbReference>
<proteinExistence type="inferred from homology"/>
<protein>
    <recommendedName>
        <fullName evidence="6">Probable transcriptional regulatory protein GCM10011320_41770</fullName>
    </recommendedName>
</protein>
<feature type="region of interest" description="Disordered" evidence="7">
    <location>
        <begin position="1"/>
        <end position="24"/>
    </location>
</feature>
<dbReference type="Pfam" id="PF20772">
    <property type="entry name" value="TACO1_YebC_N"/>
    <property type="match status" value="1"/>
</dbReference>
<dbReference type="NCBIfam" id="TIGR01033">
    <property type="entry name" value="YebC/PmpR family DNA-binding transcriptional regulator"/>
    <property type="match status" value="1"/>
</dbReference>
<dbReference type="Pfam" id="PF01709">
    <property type="entry name" value="Transcrip_reg"/>
    <property type="match status" value="1"/>
</dbReference>
<reference evidence="10" key="1">
    <citation type="journal article" date="2014" name="Int. J. Syst. Evol. Microbiol.">
        <title>Complete genome sequence of Corynebacterium casei LMG S-19264T (=DSM 44701T), isolated from a smear-ripened cheese.</title>
        <authorList>
            <consortium name="US DOE Joint Genome Institute (JGI-PGF)"/>
            <person name="Walter F."/>
            <person name="Albersmeier A."/>
            <person name="Kalinowski J."/>
            <person name="Ruckert C."/>
        </authorList>
    </citation>
    <scope>NUCLEOTIDE SEQUENCE</scope>
    <source>
        <strain evidence="10">CGMCC 1.3617</strain>
    </source>
</reference>
<dbReference type="HAMAP" id="MF_00693">
    <property type="entry name" value="Transcrip_reg_TACO1"/>
    <property type="match status" value="1"/>
</dbReference>
<dbReference type="InterPro" id="IPR026564">
    <property type="entry name" value="Transcrip_reg_TACO1-like_dom3"/>
</dbReference>
<evidence type="ECO:0000256" key="2">
    <source>
        <dbReference type="ARBA" id="ARBA00022490"/>
    </source>
</evidence>
<evidence type="ECO:0000256" key="5">
    <source>
        <dbReference type="ARBA" id="ARBA00023163"/>
    </source>
</evidence>
<dbReference type="Proteomes" id="UP000661507">
    <property type="component" value="Unassembled WGS sequence"/>
</dbReference>
<evidence type="ECO:0000256" key="1">
    <source>
        <dbReference type="ARBA" id="ARBA00008724"/>
    </source>
</evidence>
<dbReference type="Gene3D" id="1.10.10.200">
    <property type="match status" value="1"/>
</dbReference>
<dbReference type="InterPro" id="IPR049083">
    <property type="entry name" value="TACO1_YebC_N"/>
</dbReference>
<evidence type="ECO:0000256" key="7">
    <source>
        <dbReference type="SAM" id="MobiDB-lite"/>
    </source>
</evidence>
<evidence type="ECO:0000259" key="8">
    <source>
        <dbReference type="Pfam" id="PF01709"/>
    </source>
</evidence>
<dbReference type="PANTHER" id="PTHR12532">
    <property type="entry name" value="TRANSLATIONAL ACTIVATOR OF CYTOCHROME C OXIDASE 1"/>
    <property type="match status" value="1"/>
</dbReference>
<dbReference type="GO" id="GO:0006355">
    <property type="term" value="P:regulation of DNA-templated transcription"/>
    <property type="evidence" value="ECO:0007669"/>
    <property type="project" value="UniProtKB-UniRule"/>
</dbReference>
<dbReference type="AlphaFoldDB" id="A0A917KVI4"/>
<name>A0A917KVI4_9PROT</name>
<dbReference type="InterPro" id="IPR002876">
    <property type="entry name" value="Transcrip_reg_TACO1-like"/>
</dbReference>
<feature type="domain" description="TACO1/YebC-like N-terminal" evidence="9">
    <location>
        <begin position="80"/>
        <end position="149"/>
    </location>
</feature>
<evidence type="ECO:0000259" key="9">
    <source>
        <dbReference type="Pfam" id="PF20772"/>
    </source>
</evidence>
<keyword evidence="2 6" id="KW-0963">Cytoplasm</keyword>
<dbReference type="PANTHER" id="PTHR12532:SF6">
    <property type="entry name" value="TRANSCRIPTIONAL REGULATORY PROTEIN YEBC-RELATED"/>
    <property type="match status" value="1"/>
</dbReference>
<comment type="subcellular location">
    <subcellularLocation>
        <location evidence="6">Cytoplasm</location>
    </subcellularLocation>
</comment>
<keyword evidence="5 6" id="KW-0804">Transcription</keyword>
<evidence type="ECO:0000256" key="4">
    <source>
        <dbReference type="ARBA" id="ARBA00023125"/>
    </source>
</evidence>
<evidence type="ECO:0000256" key="3">
    <source>
        <dbReference type="ARBA" id="ARBA00023015"/>
    </source>
</evidence>
<keyword evidence="4 6" id="KW-0238">DNA-binding</keyword>
<gene>
    <name evidence="10" type="ORF">GCM10011320_41770</name>
</gene>